<sequence>MPTISPSHPVSPETLCQILAYRGYPAQLAPLTQGSAFQQVVVSGPYRIGPEASDPERVLVLTLMYMNDALQSLGKSVESQSDILQIYLRLPFEVLAAQQADVLHLIRAYNAFLPLGHFELQADQGICCRYRWHTFGRDVDGMVLLESLETMLFYVEQLGYRLEAVATGQRSLADTLNDEMQFQPPPQ</sequence>
<evidence type="ECO:0000313" key="1">
    <source>
        <dbReference type="EMBL" id="PIW15547.1"/>
    </source>
</evidence>
<name>A0A2M7G1H9_9BACT</name>
<dbReference type="Proteomes" id="UP000231019">
    <property type="component" value="Unassembled WGS sequence"/>
</dbReference>
<accession>A0A2M7G1H9</accession>
<comment type="caution">
    <text evidence="1">The sequence shown here is derived from an EMBL/GenBank/DDBJ whole genome shotgun (WGS) entry which is preliminary data.</text>
</comment>
<organism evidence="1 2">
    <name type="scientific">bacterium (Candidatus Blackallbacteria) CG17_big_fil_post_rev_8_21_14_2_50_48_46</name>
    <dbReference type="NCBI Taxonomy" id="2014261"/>
    <lineage>
        <taxon>Bacteria</taxon>
        <taxon>Candidatus Blackallbacteria</taxon>
    </lineage>
</organism>
<proteinExistence type="predicted"/>
<dbReference type="AlphaFoldDB" id="A0A2M7G1H9"/>
<protein>
    <submittedName>
        <fullName evidence="1">Uncharacterized protein</fullName>
    </submittedName>
</protein>
<reference evidence="1 2" key="1">
    <citation type="submission" date="2017-09" db="EMBL/GenBank/DDBJ databases">
        <title>Depth-based differentiation of microbial function through sediment-hosted aquifers and enrichment of novel symbionts in the deep terrestrial subsurface.</title>
        <authorList>
            <person name="Probst A.J."/>
            <person name="Ladd B."/>
            <person name="Jarett J.K."/>
            <person name="Geller-Mcgrath D.E."/>
            <person name="Sieber C.M."/>
            <person name="Emerson J.B."/>
            <person name="Anantharaman K."/>
            <person name="Thomas B.C."/>
            <person name="Malmstrom R."/>
            <person name="Stieglmeier M."/>
            <person name="Klingl A."/>
            <person name="Woyke T."/>
            <person name="Ryan C.M."/>
            <person name="Banfield J.F."/>
        </authorList>
    </citation>
    <scope>NUCLEOTIDE SEQUENCE [LARGE SCALE GENOMIC DNA]</scope>
    <source>
        <strain evidence="1">CG17_big_fil_post_rev_8_21_14_2_50_48_46</strain>
    </source>
</reference>
<dbReference type="EMBL" id="PFFQ01000051">
    <property type="protein sequence ID" value="PIW15547.1"/>
    <property type="molecule type" value="Genomic_DNA"/>
</dbReference>
<gene>
    <name evidence="1" type="ORF">COW36_16860</name>
</gene>
<evidence type="ECO:0000313" key="2">
    <source>
        <dbReference type="Proteomes" id="UP000231019"/>
    </source>
</evidence>